<comment type="catalytic activity">
    <reaction evidence="7">
        <text>O-phospho-L-seryl-[protein] + H2O = L-seryl-[protein] + phosphate</text>
        <dbReference type="Rhea" id="RHEA:20629"/>
        <dbReference type="Rhea" id="RHEA-COMP:9863"/>
        <dbReference type="Rhea" id="RHEA-COMP:11604"/>
        <dbReference type="ChEBI" id="CHEBI:15377"/>
        <dbReference type="ChEBI" id="CHEBI:29999"/>
        <dbReference type="ChEBI" id="CHEBI:43474"/>
        <dbReference type="ChEBI" id="CHEBI:83421"/>
        <dbReference type="EC" id="3.1.3.16"/>
    </reaction>
</comment>
<proteinExistence type="inferred from homology"/>
<dbReference type="InterPro" id="IPR016130">
    <property type="entry name" value="Tyr_Pase_AS"/>
</dbReference>
<dbReference type="Gene3D" id="3.90.190.10">
    <property type="entry name" value="Protein tyrosine phosphatase superfamily"/>
    <property type="match status" value="1"/>
</dbReference>
<dbReference type="OrthoDB" id="165342at2759"/>
<dbReference type="GO" id="GO:0005737">
    <property type="term" value="C:cytoplasm"/>
    <property type="evidence" value="ECO:0007669"/>
    <property type="project" value="TreeGrafter"/>
</dbReference>
<dbReference type="InterPro" id="IPR008343">
    <property type="entry name" value="MKP"/>
</dbReference>
<evidence type="ECO:0000256" key="10">
    <source>
        <dbReference type="PIRNR" id="PIRNR000939"/>
    </source>
</evidence>
<dbReference type="EC" id="3.1.3.16" evidence="10"/>
<dbReference type="PRINTS" id="PR01764">
    <property type="entry name" value="MAPKPHPHTASE"/>
</dbReference>
<keyword evidence="5 10" id="KW-0904">Protein phosphatase</keyword>
<gene>
    <name evidence="15" type="ORF">F7725_009915</name>
</gene>
<dbReference type="PROSITE" id="PS00383">
    <property type="entry name" value="TYR_PHOSPHATASE_1"/>
    <property type="match status" value="1"/>
</dbReference>
<evidence type="ECO:0000256" key="5">
    <source>
        <dbReference type="ARBA" id="ARBA00022912"/>
    </source>
</evidence>
<dbReference type="Proteomes" id="UP000518266">
    <property type="component" value="Unassembled WGS sequence"/>
</dbReference>
<dbReference type="InterPro" id="IPR001763">
    <property type="entry name" value="Rhodanese-like_dom"/>
</dbReference>
<dbReference type="InterPro" id="IPR036873">
    <property type="entry name" value="Rhodanese-like_dom_sf"/>
</dbReference>
<dbReference type="FunFam" id="3.90.190.10:FF:000066">
    <property type="entry name" value="Dual specificity protein phosphatase 1"/>
    <property type="match status" value="1"/>
</dbReference>
<dbReference type="SUPFAM" id="SSF52821">
    <property type="entry name" value="Rhodanese/Cell cycle control phosphatase"/>
    <property type="match status" value="1"/>
</dbReference>
<evidence type="ECO:0000259" key="14">
    <source>
        <dbReference type="PROSITE" id="PS50206"/>
    </source>
</evidence>
<dbReference type="GO" id="GO:0001706">
    <property type="term" value="P:endoderm formation"/>
    <property type="evidence" value="ECO:0007669"/>
    <property type="project" value="TreeGrafter"/>
</dbReference>
<dbReference type="EMBL" id="JAAKFY010000022">
    <property type="protein sequence ID" value="KAF3838147.1"/>
    <property type="molecule type" value="Genomic_DNA"/>
</dbReference>
<dbReference type="GO" id="GO:1903753">
    <property type="term" value="P:negative regulation of p38MAPK cascade"/>
    <property type="evidence" value="ECO:0007669"/>
    <property type="project" value="TreeGrafter"/>
</dbReference>
<dbReference type="InterPro" id="IPR029021">
    <property type="entry name" value="Prot-tyrosine_phosphatase-like"/>
</dbReference>
<feature type="domain" description="Rhodanese" evidence="14">
    <location>
        <begin position="52"/>
        <end position="109"/>
    </location>
</feature>
<evidence type="ECO:0000313" key="16">
    <source>
        <dbReference type="Proteomes" id="UP000518266"/>
    </source>
</evidence>
<comment type="catalytic activity">
    <reaction evidence="9 10">
        <text>O-phospho-L-tyrosyl-[protein] + H2O = L-tyrosyl-[protein] + phosphate</text>
        <dbReference type="Rhea" id="RHEA:10684"/>
        <dbReference type="Rhea" id="RHEA-COMP:10136"/>
        <dbReference type="Rhea" id="RHEA-COMP:20101"/>
        <dbReference type="ChEBI" id="CHEBI:15377"/>
        <dbReference type="ChEBI" id="CHEBI:43474"/>
        <dbReference type="ChEBI" id="CHEBI:46858"/>
        <dbReference type="ChEBI" id="CHEBI:61978"/>
        <dbReference type="EC" id="3.1.3.48"/>
    </reaction>
</comment>
<keyword evidence="4 10" id="KW-0378">Hydrolase</keyword>
<comment type="catalytic activity">
    <reaction evidence="8 10">
        <text>O-phospho-L-threonyl-[protein] + H2O = L-threonyl-[protein] + phosphate</text>
        <dbReference type="Rhea" id="RHEA:47004"/>
        <dbReference type="Rhea" id="RHEA-COMP:11060"/>
        <dbReference type="Rhea" id="RHEA-COMP:11605"/>
        <dbReference type="ChEBI" id="CHEBI:15377"/>
        <dbReference type="ChEBI" id="CHEBI:30013"/>
        <dbReference type="ChEBI" id="CHEBI:43474"/>
        <dbReference type="ChEBI" id="CHEBI:61977"/>
        <dbReference type="EC" id="3.1.3.16"/>
    </reaction>
</comment>
<dbReference type="InterPro" id="IPR000340">
    <property type="entry name" value="Dual-sp_phosphatase_cat-dom"/>
</dbReference>
<evidence type="ECO:0000256" key="3">
    <source>
        <dbReference type="ARBA" id="ARBA00022553"/>
    </source>
</evidence>
<dbReference type="CDD" id="cd01446">
    <property type="entry name" value="DSP_MapKP"/>
    <property type="match status" value="1"/>
</dbReference>
<dbReference type="GO" id="GO:0005634">
    <property type="term" value="C:nucleus"/>
    <property type="evidence" value="ECO:0007669"/>
    <property type="project" value="UniProtKB-SubCell"/>
</dbReference>
<evidence type="ECO:0000256" key="8">
    <source>
        <dbReference type="ARBA" id="ARBA00048336"/>
    </source>
</evidence>
<dbReference type="GO" id="GO:0004722">
    <property type="term" value="F:protein serine/threonine phosphatase activity"/>
    <property type="evidence" value="ECO:0007669"/>
    <property type="project" value="UniProtKB-EC"/>
</dbReference>
<comment type="similarity">
    <text evidence="2 10">Belongs to the protein-tyrosine phosphatase family. Non-receptor class dual specificity subfamily.</text>
</comment>
<feature type="domain" description="Tyrosine specific protein phosphatases" evidence="13">
    <location>
        <begin position="261"/>
        <end position="315"/>
    </location>
</feature>
<evidence type="ECO:0000259" key="13">
    <source>
        <dbReference type="PROSITE" id="PS50056"/>
    </source>
</evidence>
<name>A0A7J5XNH3_DISMA</name>
<evidence type="ECO:0000256" key="11">
    <source>
        <dbReference type="PIRSR" id="PIRSR000939-1"/>
    </source>
</evidence>
<dbReference type="SMART" id="SM00404">
    <property type="entry name" value="PTPc_motif"/>
    <property type="match status" value="1"/>
</dbReference>
<feature type="domain" description="Tyrosine-protein phosphatase" evidence="12">
    <location>
        <begin position="180"/>
        <end position="337"/>
    </location>
</feature>
<keyword evidence="16" id="KW-1185">Reference proteome</keyword>
<accession>A0A7J5XNH3</accession>
<dbReference type="PANTHER" id="PTHR10159:SF309">
    <property type="entry name" value="DUAL SPECIFICITY PROTEIN PHOSPHATASE 1"/>
    <property type="match status" value="1"/>
</dbReference>
<dbReference type="Gene3D" id="3.40.250.10">
    <property type="entry name" value="Rhodanese-like domain"/>
    <property type="match status" value="1"/>
</dbReference>
<dbReference type="PROSITE" id="PS50206">
    <property type="entry name" value="RHODANESE_3"/>
    <property type="match status" value="1"/>
</dbReference>
<evidence type="ECO:0000259" key="12">
    <source>
        <dbReference type="PROSITE" id="PS50054"/>
    </source>
</evidence>
<comment type="subcellular location">
    <subcellularLocation>
        <location evidence="1">Nucleus</location>
    </subcellularLocation>
</comment>
<evidence type="ECO:0000256" key="4">
    <source>
        <dbReference type="ARBA" id="ARBA00022801"/>
    </source>
</evidence>
<sequence length="385" mass="42381">MRGNAFFTTIYTSCRASFMYLDLTFLSRRPTMVIMEVPTIDCASLRGLLEGAGPGCLVLDCRSFLSFNSSHISGSTNVRFSTIVRRRARGGLGLEHIVPNEDTRNRLLSGEYQCVVLLDDRSLDLSQAKKDGTLMLAVTALRRDPCFEKFSTEYPEACNKPSPPQGLCLPLSSSHPGSADPSCSPCNTPLYDQVRWSCGDLAFPVPWQCLPCFKKRHAGRTGITALINVSANCPNHFVDSFVYKSIPVEDNHKADISSWFNEAIEFIDSVRNKGGRVFVHCQAGISRSATICLAYLMRTNRVKLDEAFEFVKQRRSIISPNFSFMGQLLQFESQVLASSTCSSEAASPAIGNNSTVFNFPVSIPVHKSAGQLSFLHSPITTSPSC</sequence>
<evidence type="ECO:0000256" key="6">
    <source>
        <dbReference type="ARBA" id="ARBA00023242"/>
    </source>
</evidence>
<dbReference type="SMART" id="SM00195">
    <property type="entry name" value="DSPc"/>
    <property type="match status" value="1"/>
</dbReference>
<dbReference type="Pfam" id="PF00782">
    <property type="entry name" value="DSPc"/>
    <property type="match status" value="1"/>
</dbReference>
<organism evidence="15 16">
    <name type="scientific">Dissostichus mawsoni</name>
    <name type="common">Antarctic cod</name>
    <dbReference type="NCBI Taxonomy" id="36200"/>
    <lineage>
        <taxon>Eukaryota</taxon>
        <taxon>Metazoa</taxon>
        <taxon>Chordata</taxon>
        <taxon>Craniata</taxon>
        <taxon>Vertebrata</taxon>
        <taxon>Euteleostomi</taxon>
        <taxon>Actinopterygii</taxon>
        <taxon>Neopterygii</taxon>
        <taxon>Teleostei</taxon>
        <taxon>Neoteleostei</taxon>
        <taxon>Acanthomorphata</taxon>
        <taxon>Eupercaria</taxon>
        <taxon>Perciformes</taxon>
        <taxon>Notothenioidei</taxon>
        <taxon>Nototheniidae</taxon>
        <taxon>Dissostichus</taxon>
    </lineage>
</organism>
<comment type="caution">
    <text evidence="15">The sequence shown here is derived from an EMBL/GenBank/DDBJ whole genome shotgun (WGS) entry which is preliminary data.</text>
</comment>
<keyword evidence="3" id="KW-0597">Phosphoprotein</keyword>
<dbReference type="EC" id="3.1.3.48" evidence="10"/>
<dbReference type="InterPro" id="IPR000387">
    <property type="entry name" value="Tyr_Pase_dom"/>
</dbReference>
<protein>
    <recommendedName>
        <fullName evidence="10">Dual specificity protein phosphatase</fullName>
        <ecNumber evidence="10">3.1.3.16</ecNumber>
        <ecNumber evidence="10">3.1.3.48</ecNumber>
    </recommendedName>
</protein>
<dbReference type="InterPro" id="IPR020422">
    <property type="entry name" value="TYR_PHOSPHATASE_DUAL_dom"/>
</dbReference>
<dbReference type="InterPro" id="IPR003595">
    <property type="entry name" value="Tyr_Pase_cat"/>
</dbReference>
<evidence type="ECO:0000313" key="15">
    <source>
        <dbReference type="EMBL" id="KAF3838147.1"/>
    </source>
</evidence>
<dbReference type="PANTHER" id="PTHR10159">
    <property type="entry name" value="DUAL SPECIFICITY PROTEIN PHOSPHATASE"/>
    <property type="match status" value="1"/>
</dbReference>
<feature type="active site" description="Phosphocysteine intermediate" evidence="11">
    <location>
        <position position="281"/>
    </location>
</feature>
<keyword evidence="6" id="KW-0539">Nucleus</keyword>
<dbReference type="GO" id="GO:0004725">
    <property type="term" value="F:protein tyrosine phosphatase activity"/>
    <property type="evidence" value="ECO:0007669"/>
    <property type="project" value="UniProtKB-EC"/>
</dbReference>
<evidence type="ECO:0000256" key="2">
    <source>
        <dbReference type="ARBA" id="ARBA00008601"/>
    </source>
</evidence>
<dbReference type="PROSITE" id="PS50054">
    <property type="entry name" value="TYR_PHOSPHATASE_DUAL"/>
    <property type="match status" value="1"/>
</dbReference>
<evidence type="ECO:0000256" key="9">
    <source>
        <dbReference type="ARBA" id="ARBA00051722"/>
    </source>
</evidence>
<dbReference type="SUPFAM" id="SSF52799">
    <property type="entry name" value="(Phosphotyrosine protein) phosphatases II"/>
    <property type="match status" value="1"/>
</dbReference>
<reference evidence="15 16" key="1">
    <citation type="submission" date="2020-03" db="EMBL/GenBank/DDBJ databases">
        <title>Dissostichus mawsoni Genome sequencing and assembly.</title>
        <authorList>
            <person name="Park H."/>
        </authorList>
    </citation>
    <scope>NUCLEOTIDE SEQUENCE [LARGE SCALE GENOMIC DNA]</scope>
    <source>
        <strain evidence="15">DM0001</strain>
        <tissue evidence="15">Muscle</tissue>
    </source>
</reference>
<dbReference type="GO" id="GO:0017017">
    <property type="term" value="F:MAP kinase tyrosine/serine/threonine phosphatase activity"/>
    <property type="evidence" value="ECO:0007669"/>
    <property type="project" value="InterPro"/>
</dbReference>
<dbReference type="AlphaFoldDB" id="A0A7J5XNH3"/>
<evidence type="ECO:0000256" key="7">
    <source>
        <dbReference type="ARBA" id="ARBA00047761"/>
    </source>
</evidence>
<dbReference type="PROSITE" id="PS50056">
    <property type="entry name" value="TYR_PHOSPHATASE_2"/>
    <property type="match status" value="1"/>
</dbReference>
<evidence type="ECO:0000256" key="1">
    <source>
        <dbReference type="ARBA" id="ARBA00004123"/>
    </source>
</evidence>
<dbReference type="PIRSF" id="PIRSF000939">
    <property type="entry name" value="MAPK_Ptase"/>
    <property type="match status" value="1"/>
</dbReference>